<evidence type="ECO:0000256" key="3">
    <source>
        <dbReference type="ARBA" id="ARBA00022692"/>
    </source>
</evidence>
<gene>
    <name evidence="7" type="ORF">N7493_002863</name>
</gene>
<keyword evidence="2" id="KW-0813">Transport</keyword>
<name>A0AAD6HSM7_9EURO</name>
<evidence type="ECO:0000256" key="6">
    <source>
        <dbReference type="SAM" id="Phobius"/>
    </source>
</evidence>
<reference evidence="7" key="1">
    <citation type="journal article" date="2023" name="IMA Fungus">
        <title>Comparative genomic study of the Penicillium genus elucidates a diverse pangenome and 15 lateral gene transfer events.</title>
        <authorList>
            <person name="Petersen C."/>
            <person name="Sorensen T."/>
            <person name="Nielsen M.R."/>
            <person name="Sondergaard T.E."/>
            <person name="Sorensen J.L."/>
            <person name="Fitzpatrick D.A."/>
            <person name="Frisvad J.C."/>
            <person name="Nielsen K.L."/>
        </authorList>
    </citation>
    <scope>NUCLEOTIDE SEQUENCE</scope>
    <source>
        <strain evidence="7">IBT 17514</strain>
    </source>
</reference>
<keyword evidence="8" id="KW-1185">Reference proteome</keyword>
<dbReference type="EMBL" id="JAQJAN010000003">
    <property type="protein sequence ID" value="KAJ5734077.1"/>
    <property type="molecule type" value="Genomic_DNA"/>
</dbReference>
<keyword evidence="3 6" id="KW-0812">Transmembrane</keyword>
<evidence type="ECO:0000256" key="4">
    <source>
        <dbReference type="ARBA" id="ARBA00022989"/>
    </source>
</evidence>
<evidence type="ECO:0000313" key="8">
    <source>
        <dbReference type="Proteomes" id="UP001215712"/>
    </source>
</evidence>
<feature type="transmembrane region" description="Helical" evidence="6">
    <location>
        <begin position="163"/>
        <end position="187"/>
    </location>
</feature>
<organism evidence="7 8">
    <name type="scientific">Penicillium malachiteum</name>
    <dbReference type="NCBI Taxonomy" id="1324776"/>
    <lineage>
        <taxon>Eukaryota</taxon>
        <taxon>Fungi</taxon>
        <taxon>Dikarya</taxon>
        <taxon>Ascomycota</taxon>
        <taxon>Pezizomycotina</taxon>
        <taxon>Eurotiomycetes</taxon>
        <taxon>Eurotiomycetidae</taxon>
        <taxon>Eurotiales</taxon>
        <taxon>Aspergillaceae</taxon>
        <taxon>Penicillium</taxon>
    </lineage>
</organism>
<evidence type="ECO:0008006" key="9">
    <source>
        <dbReference type="Google" id="ProtNLM"/>
    </source>
</evidence>
<evidence type="ECO:0000256" key="1">
    <source>
        <dbReference type="ARBA" id="ARBA00004141"/>
    </source>
</evidence>
<evidence type="ECO:0000256" key="2">
    <source>
        <dbReference type="ARBA" id="ARBA00022448"/>
    </source>
</evidence>
<keyword evidence="4 6" id="KW-1133">Transmembrane helix</keyword>
<reference evidence="7" key="2">
    <citation type="submission" date="2023-01" db="EMBL/GenBank/DDBJ databases">
        <authorList>
            <person name="Petersen C."/>
        </authorList>
    </citation>
    <scope>NUCLEOTIDE SEQUENCE</scope>
    <source>
        <strain evidence="7">IBT 17514</strain>
    </source>
</reference>
<feature type="transmembrane region" description="Helical" evidence="6">
    <location>
        <begin position="66"/>
        <end position="93"/>
    </location>
</feature>
<comment type="caution">
    <text evidence="7">The sequence shown here is derived from an EMBL/GenBank/DDBJ whole genome shotgun (WGS) entry which is preliminary data.</text>
</comment>
<dbReference type="PANTHER" id="PTHR23511">
    <property type="entry name" value="SYNAPTIC VESICLE GLYCOPROTEIN 2"/>
    <property type="match status" value="1"/>
</dbReference>
<feature type="transmembrane region" description="Helical" evidence="6">
    <location>
        <begin position="136"/>
        <end position="157"/>
    </location>
</feature>
<evidence type="ECO:0000256" key="5">
    <source>
        <dbReference type="ARBA" id="ARBA00023136"/>
    </source>
</evidence>
<feature type="transmembrane region" description="Helical" evidence="6">
    <location>
        <begin position="208"/>
        <end position="231"/>
    </location>
</feature>
<proteinExistence type="predicted"/>
<dbReference type="PANTHER" id="PTHR23511:SF12">
    <property type="entry name" value="TRANSPORTER, PUTATIVE (AFU_ORTHOLOGUE AFUA_7G01740)-RELATED"/>
    <property type="match status" value="1"/>
</dbReference>
<dbReference type="SUPFAM" id="SSF103473">
    <property type="entry name" value="MFS general substrate transporter"/>
    <property type="match status" value="1"/>
</dbReference>
<dbReference type="Proteomes" id="UP001215712">
    <property type="component" value="Unassembled WGS sequence"/>
</dbReference>
<keyword evidence="5 6" id="KW-0472">Membrane</keyword>
<feature type="transmembrane region" description="Helical" evidence="6">
    <location>
        <begin position="105"/>
        <end position="124"/>
    </location>
</feature>
<dbReference type="AlphaFoldDB" id="A0AAD6HSM7"/>
<evidence type="ECO:0000313" key="7">
    <source>
        <dbReference type="EMBL" id="KAJ5734077.1"/>
    </source>
</evidence>
<accession>A0AAD6HSM7</accession>
<protein>
    <recommendedName>
        <fullName evidence="9">Major facilitator superfamily (MFS) profile domain-containing protein</fullName>
    </recommendedName>
</protein>
<dbReference type="InterPro" id="IPR036259">
    <property type="entry name" value="MFS_trans_sf"/>
</dbReference>
<dbReference type="Gene3D" id="1.20.1250.20">
    <property type="entry name" value="MFS general substrate transporter like domains"/>
    <property type="match status" value="1"/>
</dbReference>
<dbReference type="GO" id="GO:0016020">
    <property type="term" value="C:membrane"/>
    <property type="evidence" value="ECO:0007669"/>
    <property type="project" value="UniProtKB-SubCell"/>
</dbReference>
<comment type="subcellular location">
    <subcellularLocation>
        <location evidence="1">Membrane</location>
        <topology evidence="1">Multi-pass membrane protein</topology>
    </subcellularLocation>
</comment>
<sequence length="270" mass="29573">MQLVAQVELGLNFAFKFPNNQPSTTTWTTESTSSTSDKADQTYNAKAQVLNRAIQEIGMGRYQWQLFVVIGFGWASDNLWPIVTSLILAPVAYEFHIGKESLLTLAQNIDLLIVTAVFALVAAASPNFAAICVFSALWSIGVGGNLLVDSAIFLEFLPGSHQYLLTVLSIDWALAQVLANLIAWPLLGDMTCSSADGCTKAKNMGWRYYMITMGGLGMLMFVVRFVFFTIYDSPKYLMGKGQNEQAVKVVHEVARRNGKTSTLSQDDGGT</sequence>